<evidence type="ECO:0000256" key="8">
    <source>
        <dbReference type="ARBA" id="ARBA00022989"/>
    </source>
</evidence>
<keyword evidence="12" id="KW-0472">Membrane</keyword>
<evidence type="ECO:0000256" key="13">
    <source>
        <dbReference type="PIRSR" id="PIRSR602403-1"/>
    </source>
</evidence>
<dbReference type="PANTHER" id="PTHR24305:SF166">
    <property type="entry name" value="CYTOCHROME P450 12A4, MITOCHONDRIAL-RELATED"/>
    <property type="match status" value="1"/>
</dbReference>
<keyword evidence="6" id="KW-0812">Transmembrane</keyword>
<keyword evidence="11" id="KW-0503">Monooxygenase</keyword>
<comment type="similarity">
    <text evidence="4">Belongs to the cytochrome P450 family.</text>
</comment>
<evidence type="ECO:0000256" key="10">
    <source>
        <dbReference type="ARBA" id="ARBA00023004"/>
    </source>
</evidence>
<keyword evidence="15" id="KW-1185">Reference proteome</keyword>
<dbReference type="InterPro" id="IPR036396">
    <property type="entry name" value="Cyt_P450_sf"/>
</dbReference>
<keyword evidence="5 13" id="KW-0349">Heme</keyword>
<evidence type="ECO:0000256" key="1">
    <source>
        <dbReference type="ARBA" id="ARBA00001971"/>
    </source>
</evidence>
<keyword evidence="8" id="KW-1133">Transmembrane helix</keyword>
<dbReference type="GO" id="GO:0016705">
    <property type="term" value="F:oxidoreductase activity, acting on paired donors, with incorporation or reduction of molecular oxygen"/>
    <property type="evidence" value="ECO:0007669"/>
    <property type="project" value="InterPro"/>
</dbReference>
<evidence type="ECO:0000256" key="3">
    <source>
        <dbReference type="ARBA" id="ARBA00004721"/>
    </source>
</evidence>
<gene>
    <name evidence="14" type="ORF">GGX14DRAFT_410343</name>
</gene>
<dbReference type="PRINTS" id="PR00465">
    <property type="entry name" value="EP450IV"/>
</dbReference>
<comment type="caution">
    <text evidence="14">The sequence shown here is derived from an EMBL/GenBank/DDBJ whole genome shotgun (WGS) entry which is preliminary data.</text>
</comment>
<accession>A0AAD6YUX9</accession>
<evidence type="ECO:0000256" key="5">
    <source>
        <dbReference type="ARBA" id="ARBA00022617"/>
    </source>
</evidence>
<comment type="cofactor">
    <cofactor evidence="1 13">
        <name>heme</name>
        <dbReference type="ChEBI" id="CHEBI:30413"/>
    </cofactor>
</comment>
<dbReference type="PRINTS" id="PR00385">
    <property type="entry name" value="P450"/>
</dbReference>
<evidence type="ECO:0000256" key="2">
    <source>
        <dbReference type="ARBA" id="ARBA00004370"/>
    </source>
</evidence>
<dbReference type="SUPFAM" id="SSF48264">
    <property type="entry name" value="Cytochrome P450"/>
    <property type="match status" value="1"/>
</dbReference>
<keyword evidence="9" id="KW-0560">Oxidoreductase</keyword>
<dbReference type="GO" id="GO:0004497">
    <property type="term" value="F:monooxygenase activity"/>
    <property type="evidence" value="ECO:0007669"/>
    <property type="project" value="UniProtKB-KW"/>
</dbReference>
<keyword evidence="10 13" id="KW-0408">Iron</keyword>
<evidence type="ECO:0000256" key="4">
    <source>
        <dbReference type="ARBA" id="ARBA00010617"/>
    </source>
</evidence>
<dbReference type="Pfam" id="PF00067">
    <property type="entry name" value="p450"/>
    <property type="match status" value="1"/>
</dbReference>
<evidence type="ECO:0000256" key="6">
    <source>
        <dbReference type="ARBA" id="ARBA00022692"/>
    </source>
</evidence>
<dbReference type="PANTHER" id="PTHR24305">
    <property type="entry name" value="CYTOCHROME P450"/>
    <property type="match status" value="1"/>
</dbReference>
<evidence type="ECO:0000256" key="11">
    <source>
        <dbReference type="ARBA" id="ARBA00023033"/>
    </source>
</evidence>
<evidence type="ECO:0000313" key="15">
    <source>
        <dbReference type="Proteomes" id="UP001219525"/>
    </source>
</evidence>
<comment type="subcellular location">
    <subcellularLocation>
        <location evidence="2">Membrane</location>
    </subcellularLocation>
</comment>
<feature type="binding site" description="axial binding residue" evidence="13">
    <location>
        <position position="471"/>
    </location>
    <ligand>
        <name>heme</name>
        <dbReference type="ChEBI" id="CHEBI:30413"/>
    </ligand>
    <ligandPart>
        <name>Fe</name>
        <dbReference type="ChEBI" id="CHEBI:18248"/>
    </ligandPart>
</feature>
<keyword evidence="7 13" id="KW-0479">Metal-binding</keyword>
<dbReference type="GO" id="GO:0020037">
    <property type="term" value="F:heme binding"/>
    <property type="evidence" value="ECO:0007669"/>
    <property type="project" value="InterPro"/>
</dbReference>
<dbReference type="Gene3D" id="1.10.630.10">
    <property type="entry name" value="Cytochrome P450"/>
    <property type="match status" value="1"/>
</dbReference>
<dbReference type="EMBL" id="JARJCW010000001">
    <property type="protein sequence ID" value="KAJ7230274.1"/>
    <property type="molecule type" value="Genomic_DNA"/>
</dbReference>
<dbReference type="Proteomes" id="UP001219525">
    <property type="component" value="Unassembled WGS sequence"/>
</dbReference>
<proteinExistence type="inferred from homology"/>
<organism evidence="14 15">
    <name type="scientific">Mycena pura</name>
    <dbReference type="NCBI Taxonomy" id="153505"/>
    <lineage>
        <taxon>Eukaryota</taxon>
        <taxon>Fungi</taxon>
        <taxon>Dikarya</taxon>
        <taxon>Basidiomycota</taxon>
        <taxon>Agaricomycotina</taxon>
        <taxon>Agaricomycetes</taxon>
        <taxon>Agaricomycetidae</taxon>
        <taxon>Agaricales</taxon>
        <taxon>Marasmiineae</taxon>
        <taxon>Mycenaceae</taxon>
        <taxon>Mycena</taxon>
    </lineage>
</organism>
<dbReference type="InterPro" id="IPR050121">
    <property type="entry name" value="Cytochrome_P450_monoxygenase"/>
</dbReference>
<evidence type="ECO:0000256" key="7">
    <source>
        <dbReference type="ARBA" id="ARBA00022723"/>
    </source>
</evidence>
<protein>
    <submittedName>
        <fullName evidence="14">Cytochrome P450</fullName>
    </submittedName>
</protein>
<evidence type="ECO:0000256" key="12">
    <source>
        <dbReference type="ARBA" id="ARBA00023136"/>
    </source>
</evidence>
<dbReference type="AlphaFoldDB" id="A0AAD6YUX9"/>
<evidence type="ECO:0000313" key="14">
    <source>
        <dbReference type="EMBL" id="KAJ7230274.1"/>
    </source>
</evidence>
<dbReference type="GO" id="GO:0016020">
    <property type="term" value="C:membrane"/>
    <property type="evidence" value="ECO:0007669"/>
    <property type="project" value="UniProtKB-SubCell"/>
</dbReference>
<dbReference type="InterPro" id="IPR002403">
    <property type="entry name" value="Cyt_P450_E_grp-IV"/>
</dbReference>
<comment type="pathway">
    <text evidence="3">Secondary metabolite biosynthesis; terpenoid biosynthesis.</text>
</comment>
<dbReference type="GO" id="GO:0005506">
    <property type="term" value="F:iron ion binding"/>
    <property type="evidence" value="ECO:0007669"/>
    <property type="project" value="InterPro"/>
</dbReference>
<evidence type="ECO:0000256" key="9">
    <source>
        <dbReference type="ARBA" id="ARBA00023002"/>
    </source>
</evidence>
<name>A0AAD6YUX9_9AGAR</name>
<dbReference type="InterPro" id="IPR001128">
    <property type="entry name" value="Cyt_P450"/>
</dbReference>
<reference evidence="14" key="1">
    <citation type="submission" date="2023-03" db="EMBL/GenBank/DDBJ databases">
        <title>Massive genome expansion in bonnet fungi (Mycena s.s.) driven by repeated elements and novel gene families across ecological guilds.</title>
        <authorList>
            <consortium name="Lawrence Berkeley National Laboratory"/>
            <person name="Harder C.B."/>
            <person name="Miyauchi S."/>
            <person name="Viragh M."/>
            <person name="Kuo A."/>
            <person name="Thoen E."/>
            <person name="Andreopoulos B."/>
            <person name="Lu D."/>
            <person name="Skrede I."/>
            <person name="Drula E."/>
            <person name="Henrissat B."/>
            <person name="Morin E."/>
            <person name="Kohler A."/>
            <person name="Barry K."/>
            <person name="LaButti K."/>
            <person name="Morin E."/>
            <person name="Salamov A."/>
            <person name="Lipzen A."/>
            <person name="Mereny Z."/>
            <person name="Hegedus B."/>
            <person name="Baldrian P."/>
            <person name="Stursova M."/>
            <person name="Weitz H."/>
            <person name="Taylor A."/>
            <person name="Grigoriev I.V."/>
            <person name="Nagy L.G."/>
            <person name="Martin F."/>
            <person name="Kauserud H."/>
        </authorList>
    </citation>
    <scope>NUCLEOTIDE SEQUENCE</scope>
    <source>
        <strain evidence="14">9144</strain>
    </source>
</reference>
<sequence>MISLAGLVLPIAGTLLVYALFHALQILYHEVTSPLRHMAGPRNPSFLFGNFRQMAKDPRLADKWRAEFGANFRFRSLFSVSELHTSDLKALNYILTNGTMYQVSSVALAVRKNLFGTSLLSVETDDHKRLNAAFGVPQIRLLTETFVEKAVHLRDIWAQQVAEDGGTSTIDVSIWLRRMTLDAIGQAGFNYDFEALQKDAPPNELSEAFTALVHTPRSQRNAGFRIAREMVPILRLLPLPGMAPVWNARTQMERIGSKIVAKSKAEIKAAHGELKAFGGKRDLLSILLKANMAPDVPESYRLNDAEVLGQIPTFFFAGHETTSTAVSWALHALSINIPAQTKLREELFTIATENPTMEELNSLPYLENVVRELLRVHSPIVSAQRQAMQDDVVPLSKPYVDSHGKEHDSLVIPKGQIIHIPILAVNTDKEIWGPDAAEFKPERWDNIPAAASAIPGVWANLLTFLAGPRNCIGFRFSLVETKALLFVLLRTLEFENVEKIRPSASILQFPTVVDKPEQGSSLPMLVKIHHAEA</sequence>